<sequence length="98" mass="10900">MPGQKNKIEEVMSEFDESIGELNKALEPLKKVEKSADRLDIVEARIVNLSAFILEQAETIGKLNTANSALVDGMINLQARLERIEGLLLNPPNPRNMN</sequence>
<dbReference type="AlphaFoldDB" id="A0A0F9MK90"/>
<proteinExistence type="predicted"/>
<evidence type="ECO:0000313" key="1">
    <source>
        <dbReference type="EMBL" id="KKM99691.1"/>
    </source>
</evidence>
<protein>
    <submittedName>
        <fullName evidence="1">Uncharacterized protein</fullName>
    </submittedName>
</protein>
<gene>
    <name evidence="1" type="ORF">LCGC14_1145400</name>
</gene>
<organism evidence="1">
    <name type="scientific">marine sediment metagenome</name>
    <dbReference type="NCBI Taxonomy" id="412755"/>
    <lineage>
        <taxon>unclassified sequences</taxon>
        <taxon>metagenomes</taxon>
        <taxon>ecological metagenomes</taxon>
    </lineage>
</organism>
<accession>A0A0F9MK90</accession>
<name>A0A0F9MK90_9ZZZZ</name>
<reference evidence="1" key="1">
    <citation type="journal article" date="2015" name="Nature">
        <title>Complex archaea that bridge the gap between prokaryotes and eukaryotes.</title>
        <authorList>
            <person name="Spang A."/>
            <person name="Saw J.H."/>
            <person name="Jorgensen S.L."/>
            <person name="Zaremba-Niedzwiedzka K."/>
            <person name="Martijn J."/>
            <person name="Lind A.E."/>
            <person name="van Eijk R."/>
            <person name="Schleper C."/>
            <person name="Guy L."/>
            <person name="Ettema T.J."/>
        </authorList>
    </citation>
    <scope>NUCLEOTIDE SEQUENCE</scope>
</reference>
<dbReference type="EMBL" id="LAZR01005467">
    <property type="protein sequence ID" value="KKM99691.1"/>
    <property type="molecule type" value="Genomic_DNA"/>
</dbReference>
<comment type="caution">
    <text evidence="1">The sequence shown here is derived from an EMBL/GenBank/DDBJ whole genome shotgun (WGS) entry which is preliminary data.</text>
</comment>